<keyword evidence="1" id="KW-0812">Transmembrane</keyword>
<dbReference type="InterPro" id="IPR047724">
    <property type="entry name" value="Streptophobe"/>
</dbReference>
<evidence type="ECO:0000256" key="1">
    <source>
        <dbReference type="SAM" id="Phobius"/>
    </source>
</evidence>
<evidence type="ECO:0000313" key="3">
    <source>
        <dbReference type="Proteomes" id="UP001500305"/>
    </source>
</evidence>
<keyword evidence="3" id="KW-1185">Reference proteome</keyword>
<name>A0ABN3DSH8_9ACTN</name>
<feature type="transmembrane region" description="Helical" evidence="1">
    <location>
        <begin position="331"/>
        <end position="355"/>
    </location>
</feature>
<feature type="transmembrane region" description="Helical" evidence="1">
    <location>
        <begin position="201"/>
        <end position="222"/>
    </location>
</feature>
<comment type="caution">
    <text evidence="2">The sequence shown here is derived from an EMBL/GenBank/DDBJ whole genome shotgun (WGS) entry which is preliminary data.</text>
</comment>
<gene>
    <name evidence="2" type="ORF">GCM10010430_22720</name>
</gene>
<organism evidence="2 3">
    <name type="scientific">Kitasatospora cystarginea</name>
    <dbReference type="NCBI Taxonomy" id="58350"/>
    <lineage>
        <taxon>Bacteria</taxon>
        <taxon>Bacillati</taxon>
        <taxon>Actinomycetota</taxon>
        <taxon>Actinomycetes</taxon>
        <taxon>Kitasatosporales</taxon>
        <taxon>Streptomycetaceae</taxon>
        <taxon>Kitasatospora</taxon>
    </lineage>
</organism>
<protein>
    <submittedName>
        <fullName evidence="2">Streptophobe family protein</fullName>
    </submittedName>
</protein>
<feature type="transmembrane region" description="Helical" evidence="1">
    <location>
        <begin position="300"/>
        <end position="319"/>
    </location>
</feature>
<feature type="transmembrane region" description="Helical" evidence="1">
    <location>
        <begin position="12"/>
        <end position="32"/>
    </location>
</feature>
<sequence length="407" mass="41482">MLRLWADALAAAVAPLVVMVVVAALGLWAAGANTLPEGAFPAVLAATVLLAVGVPLDLTGNAAFVAEAQGGITGLPLSVTLVGALVAGAVFLQPLRHRALVGPAELAGRAARTAVLWLALLLLVRQYAQHTFTVPTGDSLLDQLGSIFGGAPTVGFRASPGATLGIGLAWLCGVLLLAFLISRRAPLPARLLRIHTTIRPAGHAVLSLLTVYVLVGLVTGLVCAATGDHPRETFAVLLLALPNLAWIALGVGIGGSWHGHSAGTIGLPVPQPLASVLQASRSRDVTLDLSSLAQQDGRSWLLLALAVILVLLTGLGAALHSPERPPLWRCALNLAVALALAMLAIGLLTTVSAELGLSLLGLHSGTGSLHLSPDLARTVVLGALWGAAAGLLGGLLARRAPRPLQRS</sequence>
<keyword evidence="1" id="KW-1133">Transmembrane helix</keyword>
<dbReference type="Proteomes" id="UP001500305">
    <property type="component" value="Unassembled WGS sequence"/>
</dbReference>
<feature type="transmembrane region" description="Helical" evidence="1">
    <location>
        <begin position="234"/>
        <end position="257"/>
    </location>
</feature>
<feature type="transmembrane region" description="Helical" evidence="1">
    <location>
        <begin position="106"/>
        <end position="124"/>
    </location>
</feature>
<feature type="transmembrane region" description="Helical" evidence="1">
    <location>
        <begin position="162"/>
        <end position="181"/>
    </location>
</feature>
<reference evidence="2 3" key="1">
    <citation type="journal article" date="2019" name="Int. J. Syst. Evol. Microbiol.">
        <title>The Global Catalogue of Microorganisms (GCM) 10K type strain sequencing project: providing services to taxonomists for standard genome sequencing and annotation.</title>
        <authorList>
            <consortium name="The Broad Institute Genomics Platform"/>
            <consortium name="The Broad Institute Genome Sequencing Center for Infectious Disease"/>
            <person name="Wu L."/>
            <person name="Ma J."/>
        </authorList>
    </citation>
    <scope>NUCLEOTIDE SEQUENCE [LARGE SCALE GENOMIC DNA]</scope>
    <source>
        <strain evidence="2 3">JCM 7356</strain>
    </source>
</reference>
<evidence type="ECO:0000313" key="2">
    <source>
        <dbReference type="EMBL" id="GAA2240697.1"/>
    </source>
</evidence>
<dbReference type="EMBL" id="BAAATR010000007">
    <property type="protein sequence ID" value="GAA2240697.1"/>
    <property type="molecule type" value="Genomic_DNA"/>
</dbReference>
<proteinExistence type="predicted"/>
<feature type="transmembrane region" description="Helical" evidence="1">
    <location>
        <begin position="70"/>
        <end position="94"/>
    </location>
</feature>
<keyword evidence="1" id="KW-0472">Membrane</keyword>
<dbReference type="RefSeq" id="WP_344636167.1">
    <property type="nucleotide sequence ID" value="NZ_BAAATR010000007.1"/>
</dbReference>
<accession>A0ABN3DSH8</accession>
<dbReference type="NCBIfam" id="NF038391">
    <property type="entry name" value="streptophobe"/>
    <property type="match status" value="1"/>
</dbReference>
<feature type="transmembrane region" description="Helical" evidence="1">
    <location>
        <begin position="375"/>
        <end position="397"/>
    </location>
</feature>
<feature type="transmembrane region" description="Helical" evidence="1">
    <location>
        <begin position="38"/>
        <end position="58"/>
    </location>
</feature>